<feature type="compositionally biased region" description="Pro residues" evidence="1">
    <location>
        <begin position="238"/>
        <end position="250"/>
    </location>
</feature>
<evidence type="ECO:0000313" key="2">
    <source>
        <dbReference type="EMBL" id="KAK7031912.1"/>
    </source>
</evidence>
<organism evidence="2 3">
    <name type="scientific">Favolaschia claudopus</name>
    <dbReference type="NCBI Taxonomy" id="2862362"/>
    <lineage>
        <taxon>Eukaryota</taxon>
        <taxon>Fungi</taxon>
        <taxon>Dikarya</taxon>
        <taxon>Basidiomycota</taxon>
        <taxon>Agaricomycotina</taxon>
        <taxon>Agaricomycetes</taxon>
        <taxon>Agaricomycetidae</taxon>
        <taxon>Agaricales</taxon>
        <taxon>Marasmiineae</taxon>
        <taxon>Mycenaceae</taxon>
        <taxon>Favolaschia</taxon>
    </lineage>
</organism>
<reference evidence="2 3" key="1">
    <citation type="journal article" date="2024" name="J Genomics">
        <title>Draft genome sequencing and assembly of Favolaschia claudopus CIRM-BRFM 2984 isolated from oak limbs.</title>
        <authorList>
            <person name="Navarro D."/>
            <person name="Drula E."/>
            <person name="Chaduli D."/>
            <person name="Cazenave R."/>
            <person name="Ahrendt S."/>
            <person name="Wang J."/>
            <person name="Lipzen A."/>
            <person name="Daum C."/>
            <person name="Barry K."/>
            <person name="Grigoriev I.V."/>
            <person name="Favel A."/>
            <person name="Rosso M.N."/>
            <person name="Martin F."/>
        </authorList>
    </citation>
    <scope>NUCLEOTIDE SEQUENCE [LARGE SCALE GENOMIC DNA]</scope>
    <source>
        <strain evidence="2 3">CIRM-BRFM 2984</strain>
    </source>
</reference>
<keyword evidence="3" id="KW-1185">Reference proteome</keyword>
<dbReference type="Proteomes" id="UP001362999">
    <property type="component" value="Unassembled WGS sequence"/>
</dbReference>
<proteinExistence type="predicted"/>
<feature type="region of interest" description="Disordered" evidence="1">
    <location>
        <begin position="302"/>
        <end position="345"/>
    </location>
</feature>
<name>A0AAW0C0L0_9AGAR</name>
<feature type="compositionally biased region" description="Low complexity" evidence="1">
    <location>
        <begin position="200"/>
        <end position="223"/>
    </location>
</feature>
<protein>
    <submittedName>
        <fullName evidence="2">Uncharacterized protein</fullName>
    </submittedName>
</protein>
<feature type="compositionally biased region" description="Basic residues" evidence="1">
    <location>
        <begin position="302"/>
        <end position="315"/>
    </location>
</feature>
<dbReference type="AlphaFoldDB" id="A0AAW0C0L0"/>
<dbReference type="EMBL" id="JAWWNJ010000024">
    <property type="protein sequence ID" value="KAK7031912.1"/>
    <property type="molecule type" value="Genomic_DNA"/>
</dbReference>
<feature type="compositionally biased region" description="Polar residues" evidence="1">
    <location>
        <begin position="24"/>
        <end position="37"/>
    </location>
</feature>
<feature type="compositionally biased region" description="Low complexity" evidence="1">
    <location>
        <begin position="175"/>
        <end position="185"/>
    </location>
</feature>
<feature type="compositionally biased region" description="Low complexity" evidence="1">
    <location>
        <begin position="47"/>
        <end position="75"/>
    </location>
</feature>
<feature type="compositionally biased region" description="Polar residues" evidence="1">
    <location>
        <begin position="1"/>
        <end position="14"/>
    </location>
</feature>
<feature type="region of interest" description="Disordered" evidence="1">
    <location>
        <begin position="1"/>
        <end position="102"/>
    </location>
</feature>
<feature type="compositionally biased region" description="Polar residues" evidence="1">
    <location>
        <begin position="76"/>
        <end position="86"/>
    </location>
</feature>
<evidence type="ECO:0000256" key="1">
    <source>
        <dbReference type="SAM" id="MobiDB-lite"/>
    </source>
</evidence>
<feature type="region of interest" description="Disordered" evidence="1">
    <location>
        <begin position="158"/>
        <end position="250"/>
    </location>
</feature>
<comment type="caution">
    <text evidence="2">The sequence shown here is derived from an EMBL/GenBank/DDBJ whole genome shotgun (WGS) entry which is preliminary data.</text>
</comment>
<accession>A0AAW0C0L0</accession>
<sequence length="345" mass="36408">MQSPLFHQLSSVRGSLNRDDPAPNYQSFSGQNSSMQSLGLRPRAPHGGLPLSSLAGGSNDENMLAATLLDLSSATPPTNAGSSSIADQAAAAPQSKSEQDLAHYLATSNSAQRSSLGREQTLLNTSISGEWLSASNSLGGVFDRTPGGLMTWSVSDSNIASSSSADPTRQPPASDPAVAPAPYSPRGYYYPPTPTAERQSASNSPSISSSHPAPRAASSSSMPYARVPIATPTQVPSSSPPTSAPLSLPIPAPSRPLTSILAPASHPARLAISSRTIRRRSLSGRRESQRVSMSRSLPLPNHIRRGRWTARRRSPSPRMSWSWGTPDESHGTRWRRGAGTVCESV</sequence>
<gene>
    <name evidence="2" type="ORF">R3P38DRAFT_829818</name>
</gene>
<evidence type="ECO:0000313" key="3">
    <source>
        <dbReference type="Proteomes" id="UP001362999"/>
    </source>
</evidence>